<feature type="transmembrane region" description="Helical" evidence="2">
    <location>
        <begin position="28"/>
        <end position="50"/>
    </location>
</feature>
<feature type="transmembrane region" description="Helical" evidence="2">
    <location>
        <begin position="137"/>
        <end position="161"/>
    </location>
</feature>
<keyword evidence="2" id="KW-1133">Transmembrane helix</keyword>
<sequence>MSVPPYNESETLQRIDNQTYYNLNLGPFLAGLAFQMFMMVVLTLQCWTYFQTMAATDSRWTRWLVGIIFFTGSFQAGTDFHILYDSFVTGFGRILYWNEFHGYQWTFTYEFFWTALIALIAHIFFLHRCFIVTRSYLLLVAGGMGAAFSFAGGIATTVYIFRAGYYTDRVGTVHTLASRDVYHGRVNIRCSDPQAAEDAHYLTIIGSFSLCSGYDNTDKRTSSPLRNDLMCLAFETAALTSVVAILNLITYAGFGTKNSIHLFFQFTIGKMYSHSVMVTLLARAKLRTHAEADESATTYSTPRITFAGYHSDSNADLVASVPRRRPHSFSTRPAGVRQTVTCSNVHDYYKEKSSELLPPGSLSTPASMTGSGKRHGNGQRGRTLLRAHSSGRITRALAARRLVGDVGWEDEGGEKRV</sequence>
<name>A0A5C3Q4F5_9AGAR</name>
<feature type="region of interest" description="Disordered" evidence="1">
    <location>
        <begin position="352"/>
        <end position="381"/>
    </location>
</feature>
<evidence type="ECO:0000313" key="4">
    <source>
        <dbReference type="EMBL" id="TFK96047.1"/>
    </source>
</evidence>
<dbReference type="EMBL" id="ML178868">
    <property type="protein sequence ID" value="TFK96047.1"/>
    <property type="molecule type" value="Genomic_DNA"/>
</dbReference>
<feature type="transmembrane region" description="Helical" evidence="2">
    <location>
        <begin position="62"/>
        <end position="84"/>
    </location>
</feature>
<feature type="transmembrane region" description="Helical" evidence="2">
    <location>
        <begin position="229"/>
        <end position="254"/>
    </location>
</feature>
<evidence type="ECO:0000313" key="5">
    <source>
        <dbReference type="Proteomes" id="UP000305067"/>
    </source>
</evidence>
<dbReference type="Proteomes" id="UP000305067">
    <property type="component" value="Unassembled WGS sequence"/>
</dbReference>
<gene>
    <name evidence="4" type="ORF">BDV98DRAFT_598023</name>
</gene>
<feature type="compositionally biased region" description="Polar residues" evidence="1">
    <location>
        <begin position="361"/>
        <end position="370"/>
    </location>
</feature>
<keyword evidence="2" id="KW-0472">Membrane</keyword>
<dbReference type="OrthoDB" id="3183258at2759"/>
<evidence type="ECO:0000259" key="3">
    <source>
        <dbReference type="Pfam" id="PF20152"/>
    </source>
</evidence>
<keyword evidence="2" id="KW-0812">Transmembrane</keyword>
<evidence type="ECO:0000256" key="1">
    <source>
        <dbReference type="SAM" id="MobiDB-lite"/>
    </source>
</evidence>
<dbReference type="Pfam" id="PF20152">
    <property type="entry name" value="DUF6534"/>
    <property type="match status" value="1"/>
</dbReference>
<dbReference type="AlphaFoldDB" id="A0A5C3Q4F5"/>
<evidence type="ECO:0000256" key="2">
    <source>
        <dbReference type="SAM" id="Phobius"/>
    </source>
</evidence>
<dbReference type="PANTHER" id="PTHR40465:SF1">
    <property type="entry name" value="DUF6534 DOMAIN-CONTAINING PROTEIN"/>
    <property type="match status" value="1"/>
</dbReference>
<feature type="transmembrane region" description="Helical" evidence="2">
    <location>
        <begin position="104"/>
        <end position="125"/>
    </location>
</feature>
<keyword evidence="5" id="KW-1185">Reference proteome</keyword>
<dbReference type="STRING" id="1884261.A0A5C3Q4F5"/>
<dbReference type="InterPro" id="IPR045339">
    <property type="entry name" value="DUF6534"/>
</dbReference>
<proteinExistence type="predicted"/>
<reference evidence="4 5" key="1">
    <citation type="journal article" date="2019" name="Nat. Ecol. Evol.">
        <title>Megaphylogeny resolves global patterns of mushroom evolution.</title>
        <authorList>
            <person name="Varga T."/>
            <person name="Krizsan K."/>
            <person name="Foldi C."/>
            <person name="Dima B."/>
            <person name="Sanchez-Garcia M."/>
            <person name="Sanchez-Ramirez S."/>
            <person name="Szollosi G.J."/>
            <person name="Szarkandi J.G."/>
            <person name="Papp V."/>
            <person name="Albert L."/>
            <person name="Andreopoulos W."/>
            <person name="Angelini C."/>
            <person name="Antonin V."/>
            <person name="Barry K.W."/>
            <person name="Bougher N.L."/>
            <person name="Buchanan P."/>
            <person name="Buyck B."/>
            <person name="Bense V."/>
            <person name="Catcheside P."/>
            <person name="Chovatia M."/>
            <person name="Cooper J."/>
            <person name="Damon W."/>
            <person name="Desjardin D."/>
            <person name="Finy P."/>
            <person name="Geml J."/>
            <person name="Haridas S."/>
            <person name="Hughes K."/>
            <person name="Justo A."/>
            <person name="Karasinski D."/>
            <person name="Kautmanova I."/>
            <person name="Kiss B."/>
            <person name="Kocsube S."/>
            <person name="Kotiranta H."/>
            <person name="LaButti K.M."/>
            <person name="Lechner B.E."/>
            <person name="Liimatainen K."/>
            <person name="Lipzen A."/>
            <person name="Lukacs Z."/>
            <person name="Mihaltcheva S."/>
            <person name="Morgado L.N."/>
            <person name="Niskanen T."/>
            <person name="Noordeloos M.E."/>
            <person name="Ohm R.A."/>
            <person name="Ortiz-Santana B."/>
            <person name="Ovrebo C."/>
            <person name="Racz N."/>
            <person name="Riley R."/>
            <person name="Savchenko A."/>
            <person name="Shiryaev A."/>
            <person name="Soop K."/>
            <person name="Spirin V."/>
            <person name="Szebenyi C."/>
            <person name="Tomsovsky M."/>
            <person name="Tulloss R.E."/>
            <person name="Uehling J."/>
            <person name="Grigoriev I.V."/>
            <person name="Vagvolgyi C."/>
            <person name="Papp T."/>
            <person name="Martin F.M."/>
            <person name="Miettinen O."/>
            <person name="Hibbett D.S."/>
            <person name="Nagy L.G."/>
        </authorList>
    </citation>
    <scope>NUCLEOTIDE SEQUENCE [LARGE SCALE GENOMIC DNA]</scope>
    <source>
        <strain evidence="4 5">CBS 309.79</strain>
    </source>
</reference>
<dbReference type="PANTHER" id="PTHR40465">
    <property type="entry name" value="CHROMOSOME 1, WHOLE GENOME SHOTGUN SEQUENCE"/>
    <property type="match status" value="1"/>
</dbReference>
<accession>A0A5C3Q4F5</accession>
<organism evidence="4 5">
    <name type="scientific">Pterulicium gracile</name>
    <dbReference type="NCBI Taxonomy" id="1884261"/>
    <lineage>
        <taxon>Eukaryota</taxon>
        <taxon>Fungi</taxon>
        <taxon>Dikarya</taxon>
        <taxon>Basidiomycota</taxon>
        <taxon>Agaricomycotina</taxon>
        <taxon>Agaricomycetes</taxon>
        <taxon>Agaricomycetidae</taxon>
        <taxon>Agaricales</taxon>
        <taxon>Pleurotineae</taxon>
        <taxon>Pterulaceae</taxon>
        <taxon>Pterulicium</taxon>
    </lineage>
</organism>
<protein>
    <recommendedName>
        <fullName evidence="3">DUF6534 domain-containing protein</fullName>
    </recommendedName>
</protein>
<feature type="domain" description="DUF6534" evidence="3">
    <location>
        <begin position="209"/>
        <end position="284"/>
    </location>
</feature>